<dbReference type="PRINTS" id="PR00463">
    <property type="entry name" value="EP450I"/>
</dbReference>
<evidence type="ECO:0000256" key="3">
    <source>
        <dbReference type="ARBA" id="ARBA00022723"/>
    </source>
</evidence>
<dbReference type="Pfam" id="PF00067">
    <property type="entry name" value="p450"/>
    <property type="match status" value="1"/>
</dbReference>
<dbReference type="RefSeq" id="XP_016492382.2">
    <property type="nucleotide sequence ID" value="XM_016636896.2"/>
</dbReference>
<keyword evidence="7" id="KW-0503">Monooxygenase</keyword>
<dbReference type="CDD" id="cd11064">
    <property type="entry name" value="CYP86A"/>
    <property type="match status" value="1"/>
</dbReference>
<dbReference type="GO" id="GO:0006629">
    <property type="term" value="P:lipid metabolic process"/>
    <property type="evidence" value="ECO:0007669"/>
    <property type="project" value="UniProtKB-ARBA"/>
</dbReference>
<dbReference type="PaxDb" id="4097-A0A1S4BU28"/>
<evidence type="ECO:0000256" key="4">
    <source>
        <dbReference type="ARBA" id="ARBA00023002"/>
    </source>
</evidence>
<comment type="cofactor">
    <cofactor evidence="1 6">
        <name>heme</name>
        <dbReference type="ChEBI" id="CHEBI:30413"/>
    </cofactor>
</comment>
<dbReference type="PROSITE" id="PS00086">
    <property type="entry name" value="CYTOCHROME_P450"/>
    <property type="match status" value="1"/>
</dbReference>
<dbReference type="InterPro" id="IPR002401">
    <property type="entry name" value="Cyt_P450_E_grp-I"/>
</dbReference>
<comment type="similarity">
    <text evidence="2 7">Belongs to the cytochrome P450 family.</text>
</comment>
<evidence type="ECO:0000256" key="1">
    <source>
        <dbReference type="ARBA" id="ARBA00001971"/>
    </source>
</evidence>
<evidence type="ECO:0000313" key="8">
    <source>
        <dbReference type="Proteomes" id="UP000790787"/>
    </source>
</evidence>
<dbReference type="Proteomes" id="UP000790787">
    <property type="component" value="Chromosome 24"/>
</dbReference>
<evidence type="ECO:0000256" key="2">
    <source>
        <dbReference type="ARBA" id="ARBA00010617"/>
    </source>
</evidence>
<keyword evidence="8" id="KW-1185">Reference proteome</keyword>
<dbReference type="GO" id="GO:0020037">
    <property type="term" value="F:heme binding"/>
    <property type="evidence" value="ECO:0007669"/>
    <property type="project" value="InterPro"/>
</dbReference>
<dbReference type="Gene3D" id="1.10.630.10">
    <property type="entry name" value="Cytochrome P450"/>
    <property type="match status" value="1"/>
</dbReference>
<evidence type="ECO:0000256" key="7">
    <source>
        <dbReference type="RuleBase" id="RU000461"/>
    </source>
</evidence>
<evidence type="ECO:0000256" key="5">
    <source>
        <dbReference type="ARBA" id="ARBA00023004"/>
    </source>
</evidence>
<sequence>MDFLKYSLLILIILCFTYFITCYLRNRWTKTSAPTYWPFVGMLPAIILNFHRIHDYITKVLIETGGTFEFKGPIFAYMDMLITCDPANIHHIFSKNFSNYPKGPEFRKIFDILGNGIFNVDSELWELHRKTTMSIMSHAKFQTLLERNMWNIIEKRFRPILDAFAEQGNSLDLQDILQRLSFDSITKLLLDHDPRSLSIDFPHVPCEKAFTDAIDALLFRHIIPESCWKLQKWLQIGKEKKLTQAWEAFDEFLYPCISQKQEELMKKTIKDEEFTFLAAYIKMYNSWNKGDLGTLQNFLRDTFLNLMLAGRDSTSSAITWFFWFLAKNPLVETKIREEIQQQLHLKKEENLKFFNNEEMLKLVYLHGALCETLRFFPSLSLEHKVPLAHDILPSGHHVTPKTRLIIPFYSTGRMETIWGKDYLEFKPERWISERGGIKHEPSFKFPAFNAGPRTCIGKNMAFTHLKIVAATIIHNYHIQLVEAQNISPTTSIIMLVKHGLKVRVVKRV</sequence>
<gene>
    <name evidence="9" type="primary">LOC107811905</name>
</gene>
<dbReference type="SMR" id="A0A1S4BU28"/>
<organism evidence="8 9">
    <name type="scientific">Nicotiana tabacum</name>
    <name type="common">Common tobacco</name>
    <dbReference type="NCBI Taxonomy" id="4097"/>
    <lineage>
        <taxon>Eukaryota</taxon>
        <taxon>Viridiplantae</taxon>
        <taxon>Streptophyta</taxon>
        <taxon>Embryophyta</taxon>
        <taxon>Tracheophyta</taxon>
        <taxon>Spermatophyta</taxon>
        <taxon>Magnoliopsida</taxon>
        <taxon>eudicotyledons</taxon>
        <taxon>Gunneridae</taxon>
        <taxon>Pentapetalae</taxon>
        <taxon>asterids</taxon>
        <taxon>lamiids</taxon>
        <taxon>Solanales</taxon>
        <taxon>Solanaceae</taxon>
        <taxon>Nicotianoideae</taxon>
        <taxon>Nicotianeae</taxon>
        <taxon>Nicotiana</taxon>
    </lineage>
</organism>
<evidence type="ECO:0000256" key="6">
    <source>
        <dbReference type="PIRSR" id="PIRSR602401-1"/>
    </source>
</evidence>
<keyword evidence="4 7" id="KW-0560">Oxidoreductase</keyword>
<dbReference type="OMA" id="HEYMTEV"/>
<keyword evidence="3 6" id="KW-0479">Metal-binding</keyword>
<dbReference type="RefSeq" id="XP_016492382.1">
    <property type="nucleotide sequence ID" value="XM_016636896.1"/>
</dbReference>
<dbReference type="AlphaFoldDB" id="A0A1S4BU28"/>
<accession>A0A1S4BU28</accession>
<dbReference type="STRING" id="4097.A0A1S4BU28"/>
<dbReference type="GeneID" id="107811905"/>
<reference evidence="9" key="2">
    <citation type="submission" date="2025-08" db="UniProtKB">
        <authorList>
            <consortium name="RefSeq"/>
        </authorList>
    </citation>
    <scope>IDENTIFICATION</scope>
    <source>
        <tissue evidence="9">Leaf</tissue>
    </source>
</reference>
<name>A0A1S4BU28_TOBAC</name>
<protein>
    <submittedName>
        <fullName evidence="9">Alkane hydroxylase MAH1-like</fullName>
    </submittedName>
</protein>
<dbReference type="GO" id="GO:0016705">
    <property type="term" value="F:oxidoreductase activity, acting on paired donors, with incorporation or reduction of molecular oxygen"/>
    <property type="evidence" value="ECO:0007669"/>
    <property type="project" value="InterPro"/>
</dbReference>
<proteinExistence type="inferred from homology"/>
<dbReference type="PRINTS" id="PR00385">
    <property type="entry name" value="P450"/>
</dbReference>
<dbReference type="InterPro" id="IPR001128">
    <property type="entry name" value="Cyt_P450"/>
</dbReference>
<dbReference type="SUPFAM" id="SSF48264">
    <property type="entry name" value="Cytochrome P450"/>
    <property type="match status" value="1"/>
</dbReference>
<dbReference type="OrthoDB" id="1470350at2759"/>
<dbReference type="GO" id="GO:0004497">
    <property type="term" value="F:monooxygenase activity"/>
    <property type="evidence" value="ECO:0007669"/>
    <property type="project" value="UniProtKB-KW"/>
</dbReference>
<dbReference type="InterPro" id="IPR036396">
    <property type="entry name" value="Cyt_P450_sf"/>
</dbReference>
<dbReference type="PANTHER" id="PTHR24296">
    <property type="entry name" value="CYTOCHROME P450"/>
    <property type="match status" value="1"/>
</dbReference>
<dbReference type="GO" id="GO:0005506">
    <property type="term" value="F:iron ion binding"/>
    <property type="evidence" value="ECO:0007669"/>
    <property type="project" value="InterPro"/>
</dbReference>
<dbReference type="InterPro" id="IPR017972">
    <property type="entry name" value="Cyt_P450_CS"/>
</dbReference>
<keyword evidence="6 7" id="KW-0349">Heme</keyword>
<evidence type="ECO:0000313" key="9">
    <source>
        <dbReference type="RefSeq" id="XP_016492382.2"/>
    </source>
</evidence>
<dbReference type="KEGG" id="nta:107811905"/>
<keyword evidence="5 6" id="KW-0408">Iron</keyword>
<reference evidence="8" key="1">
    <citation type="journal article" date="2014" name="Nat. Commun.">
        <title>The tobacco genome sequence and its comparison with those of tomato and potato.</title>
        <authorList>
            <person name="Sierro N."/>
            <person name="Battey J.N."/>
            <person name="Ouadi S."/>
            <person name="Bakaher N."/>
            <person name="Bovet L."/>
            <person name="Willig A."/>
            <person name="Goepfert S."/>
            <person name="Peitsch M.C."/>
            <person name="Ivanov N.V."/>
        </authorList>
    </citation>
    <scope>NUCLEOTIDE SEQUENCE [LARGE SCALE GENOMIC DNA]</scope>
</reference>